<dbReference type="EMBL" id="JAVREJ010000038">
    <property type="protein sequence ID" value="MDT0353632.1"/>
    <property type="molecule type" value="Genomic_DNA"/>
</dbReference>
<organism evidence="1 2">
    <name type="scientific">Pseudonocardia charpentierae</name>
    <dbReference type="NCBI Taxonomy" id="3075545"/>
    <lineage>
        <taxon>Bacteria</taxon>
        <taxon>Bacillati</taxon>
        <taxon>Actinomycetota</taxon>
        <taxon>Actinomycetes</taxon>
        <taxon>Pseudonocardiales</taxon>
        <taxon>Pseudonocardiaceae</taxon>
        <taxon>Pseudonocardia</taxon>
    </lineage>
</organism>
<evidence type="ECO:0000313" key="2">
    <source>
        <dbReference type="Proteomes" id="UP001183202"/>
    </source>
</evidence>
<reference evidence="2" key="1">
    <citation type="submission" date="2023-07" db="EMBL/GenBank/DDBJ databases">
        <title>30 novel species of actinomycetes from the DSMZ collection.</title>
        <authorList>
            <person name="Nouioui I."/>
        </authorList>
    </citation>
    <scope>NUCLEOTIDE SEQUENCE [LARGE SCALE GENOMIC DNA]</scope>
    <source>
        <strain evidence="2">DSM 45834</strain>
    </source>
</reference>
<gene>
    <name evidence="1" type="ORF">RM445_29500</name>
</gene>
<comment type="caution">
    <text evidence="1">The sequence shown here is derived from an EMBL/GenBank/DDBJ whole genome shotgun (WGS) entry which is preliminary data.</text>
</comment>
<protein>
    <submittedName>
        <fullName evidence="1">Uncharacterized protein</fullName>
    </submittedName>
</protein>
<evidence type="ECO:0000313" key="1">
    <source>
        <dbReference type="EMBL" id="MDT0353632.1"/>
    </source>
</evidence>
<name>A0ABU2NI43_9PSEU</name>
<keyword evidence="2" id="KW-1185">Reference proteome</keyword>
<proteinExistence type="predicted"/>
<accession>A0ABU2NI43</accession>
<sequence>MISAALSLLALIVALFAIWKATKDLAQERRRAHELEILRQMIGWEFVVEDDKKLMYAAYLNLMVLPDQSDMPLTRAALGVRPTVEAMKSFARRFPDAPALPIADALGSEEMFGRFKCIFSQAFILEVGQAIQGRVLKVG</sequence>
<dbReference type="Proteomes" id="UP001183202">
    <property type="component" value="Unassembled WGS sequence"/>
</dbReference>
<dbReference type="RefSeq" id="WP_311560144.1">
    <property type="nucleotide sequence ID" value="NZ_JAVREJ010000038.1"/>
</dbReference>